<dbReference type="InterPro" id="IPR020846">
    <property type="entry name" value="MFS_dom"/>
</dbReference>
<dbReference type="Pfam" id="PF07690">
    <property type="entry name" value="MFS_1"/>
    <property type="match status" value="1"/>
</dbReference>
<protein>
    <submittedName>
        <fullName evidence="10">Major facilitator superfamily MFS_1</fullName>
    </submittedName>
</protein>
<dbReference type="PANTHER" id="PTHR43414:SF1">
    <property type="entry name" value="PEPTIDE PERMEASE"/>
    <property type="match status" value="1"/>
</dbReference>
<evidence type="ECO:0000256" key="1">
    <source>
        <dbReference type="ARBA" id="ARBA00004651"/>
    </source>
</evidence>
<comment type="subcellular location">
    <subcellularLocation>
        <location evidence="1">Cell membrane</location>
        <topology evidence="1">Multi-pass membrane protein</topology>
    </subcellularLocation>
</comment>
<sequence length="421" mass="42898">MGEARADRTSGTETSEPGANPHWRRNLAVCVAGSFTTIVAMTLLVPYLPLYVRELGVTDDAAVMRWSGVAYGATFLTAALAAPVWGALGDRYGRKPMLVRASLGMAVAMSLLGLAENVYQLVGLRLLVGLLGGYASGSTILVAAQTPRRHSAWALGVLSAGIMGGNVAGPLLGGVLPETIGARRSFLLTGGLIFLAFLATVLLLREDRPARPTSRAGGPVPGDGAHRLPAAAYRLLVTGMLVLFATMSIEPLVTLFVAELGGPSGAATWSGVVMALGALGSILAAPRVGRFADRVGTRPVIVVCLVGSAVSVLLQAVAPDVVVLAALRLVMGAFLGGLLPAVTSALRHVVPDDRVGRVLGYGVSAQYAGQVLGPLVGGVLGGAFGMRSAFVGTALVLGLAAVVNVTAPRTSAVASEPVSSR</sequence>
<dbReference type="InterPro" id="IPR001958">
    <property type="entry name" value="Tet-R_TetA/multi-R_MdtG-like"/>
</dbReference>
<comment type="caution">
    <text evidence="10">The sequence shown here is derived from an EMBL/GenBank/DDBJ whole genome shotgun (WGS) entry which is preliminary data.</text>
</comment>
<organism evidence="10 11">
    <name type="scientific">Nostocoides japonicum T1-X7</name>
    <dbReference type="NCBI Taxonomy" id="1194083"/>
    <lineage>
        <taxon>Bacteria</taxon>
        <taxon>Bacillati</taxon>
        <taxon>Actinomycetota</taxon>
        <taxon>Actinomycetes</taxon>
        <taxon>Micrococcales</taxon>
        <taxon>Intrasporangiaceae</taxon>
        <taxon>Nostocoides</taxon>
    </lineage>
</organism>
<dbReference type="GO" id="GO:0005886">
    <property type="term" value="C:plasma membrane"/>
    <property type="evidence" value="ECO:0007669"/>
    <property type="project" value="UniProtKB-SubCell"/>
</dbReference>
<gene>
    <name evidence="10" type="ORF">BN12_2150002</name>
</gene>
<feature type="transmembrane region" description="Helical" evidence="8">
    <location>
        <begin position="269"/>
        <end position="288"/>
    </location>
</feature>
<proteinExistence type="predicted"/>
<feature type="transmembrane region" description="Helical" evidence="8">
    <location>
        <begin position="235"/>
        <end position="257"/>
    </location>
</feature>
<dbReference type="PANTHER" id="PTHR43414">
    <property type="entry name" value="MULTIDRUG RESISTANCE PROTEIN MDTG"/>
    <property type="match status" value="1"/>
</dbReference>
<dbReference type="Proteomes" id="UP000035721">
    <property type="component" value="Unassembled WGS sequence"/>
</dbReference>
<feature type="transmembrane region" description="Helical" evidence="8">
    <location>
        <begin position="389"/>
        <end position="407"/>
    </location>
</feature>
<dbReference type="InterPro" id="IPR005828">
    <property type="entry name" value="MFS_sugar_transport-like"/>
</dbReference>
<evidence type="ECO:0000256" key="5">
    <source>
        <dbReference type="ARBA" id="ARBA00022989"/>
    </source>
</evidence>
<feature type="transmembrane region" description="Helical" evidence="8">
    <location>
        <begin position="324"/>
        <end position="346"/>
    </location>
</feature>
<feature type="transmembrane region" description="Helical" evidence="8">
    <location>
        <begin position="27"/>
        <end position="48"/>
    </location>
</feature>
<feature type="transmembrane region" description="Helical" evidence="8">
    <location>
        <begin position="185"/>
        <end position="204"/>
    </location>
</feature>
<evidence type="ECO:0000256" key="2">
    <source>
        <dbReference type="ARBA" id="ARBA00022448"/>
    </source>
</evidence>
<dbReference type="InterPro" id="IPR036259">
    <property type="entry name" value="MFS_trans_sf"/>
</dbReference>
<keyword evidence="11" id="KW-1185">Reference proteome</keyword>
<feature type="transmembrane region" description="Helical" evidence="8">
    <location>
        <begin position="358"/>
        <end position="383"/>
    </location>
</feature>
<accession>A0A077LVI9</accession>
<evidence type="ECO:0000313" key="11">
    <source>
        <dbReference type="Proteomes" id="UP000035721"/>
    </source>
</evidence>
<dbReference type="GO" id="GO:0022857">
    <property type="term" value="F:transmembrane transporter activity"/>
    <property type="evidence" value="ECO:0007669"/>
    <property type="project" value="InterPro"/>
</dbReference>
<keyword evidence="3" id="KW-1003">Cell membrane</keyword>
<feature type="region of interest" description="Disordered" evidence="7">
    <location>
        <begin position="1"/>
        <end position="20"/>
    </location>
</feature>
<dbReference type="RefSeq" id="WP_048554612.1">
    <property type="nucleotide sequence ID" value="NZ_HF570958.1"/>
</dbReference>
<dbReference type="Gene3D" id="1.20.1250.20">
    <property type="entry name" value="MFS general substrate transporter like domains"/>
    <property type="match status" value="2"/>
</dbReference>
<feature type="transmembrane region" description="Helical" evidence="8">
    <location>
        <begin position="97"/>
        <end position="115"/>
    </location>
</feature>
<dbReference type="EMBL" id="CAJB01000130">
    <property type="protein sequence ID" value="CCH77691.1"/>
    <property type="molecule type" value="Genomic_DNA"/>
</dbReference>
<feature type="transmembrane region" description="Helical" evidence="8">
    <location>
        <begin position="151"/>
        <end position="173"/>
    </location>
</feature>
<dbReference type="SUPFAM" id="SSF103473">
    <property type="entry name" value="MFS general substrate transporter"/>
    <property type="match status" value="2"/>
</dbReference>
<evidence type="ECO:0000313" key="10">
    <source>
        <dbReference type="EMBL" id="CCH77691.1"/>
    </source>
</evidence>
<evidence type="ECO:0000256" key="3">
    <source>
        <dbReference type="ARBA" id="ARBA00022475"/>
    </source>
</evidence>
<feature type="transmembrane region" description="Helical" evidence="8">
    <location>
        <begin position="121"/>
        <end position="144"/>
    </location>
</feature>
<feature type="domain" description="Major facilitator superfamily (MFS) profile" evidence="9">
    <location>
        <begin position="26"/>
        <end position="412"/>
    </location>
</feature>
<keyword evidence="2" id="KW-0813">Transport</keyword>
<evidence type="ECO:0000256" key="6">
    <source>
        <dbReference type="ARBA" id="ARBA00023136"/>
    </source>
</evidence>
<dbReference type="AlphaFoldDB" id="A0A077LVI9"/>
<evidence type="ECO:0000259" key="9">
    <source>
        <dbReference type="PROSITE" id="PS50850"/>
    </source>
</evidence>
<evidence type="ECO:0000256" key="8">
    <source>
        <dbReference type="SAM" id="Phobius"/>
    </source>
</evidence>
<evidence type="ECO:0000256" key="4">
    <source>
        <dbReference type="ARBA" id="ARBA00022692"/>
    </source>
</evidence>
<dbReference type="STRING" id="1194083.BN12_2150002"/>
<feature type="transmembrane region" description="Helical" evidence="8">
    <location>
        <begin position="300"/>
        <end position="318"/>
    </location>
</feature>
<feature type="transmembrane region" description="Helical" evidence="8">
    <location>
        <begin position="68"/>
        <end position="88"/>
    </location>
</feature>
<keyword evidence="4 8" id="KW-0812">Transmembrane</keyword>
<feature type="compositionally biased region" description="Basic and acidic residues" evidence="7">
    <location>
        <begin position="1"/>
        <end position="10"/>
    </location>
</feature>
<dbReference type="PROSITE" id="PS50850">
    <property type="entry name" value="MFS"/>
    <property type="match status" value="1"/>
</dbReference>
<dbReference type="PRINTS" id="PR01035">
    <property type="entry name" value="TCRTETA"/>
</dbReference>
<keyword evidence="5 8" id="KW-1133">Transmembrane helix</keyword>
<name>A0A077LVI9_9MICO</name>
<evidence type="ECO:0000256" key="7">
    <source>
        <dbReference type="SAM" id="MobiDB-lite"/>
    </source>
</evidence>
<reference evidence="10 11" key="1">
    <citation type="journal article" date="2013" name="ISME J.">
        <title>A metabolic model for members of the genus Tetrasphaera involved in enhanced biological phosphorus removal.</title>
        <authorList>
            <person name="Kristiansen R."/>
            <person name="Nguyen H.T.T."/>
            <person name="Saunders A.M."/>
            <person name="Nielsen J.L."/>
            <person name="Wimmer R."/>
            <person name="Le V.Q."/>
            <person name="McIlroy S.J."/>
            <person name="Petrovski S."/>
            <person name="Seviour R.J."/>
            <person name="Calteau A."/>
            <person name="Nielsen K.L."/>
            <person name="Nielsen P.H."/>
        </authorList>
    </citation>
    <scope>NUCLEOTIDE SEQUENCE [LARGE SCALE GENOMIC DNA]</scope>
    <source>
        <strain evidence="10 11">T1-X7</strain>
    </source>
</reference>
<dbReference type="Pfam" id="PF00083">
    <property type="entry name" value="Sugar_tr"/>
    <property type="match status" value="1"/>
</dbReference>
<dbReference type="InterPro" id="IPR011701">
    <property type="entry name" value="MFS"/>
</dbReference>
<keyword evidence="6 8" id="KW-0472">Membrane</keyword>